<dbReference type="SUPFAM" id="SSF48403">
    <property type="entry name" value="Ankyrin repeat"/>
    <property type="match status" value="1"/>
</dbReference>
<evidence type="ECO:0000313" key="5">
    <source>
        <dbReference type="Proteomes" id="UP000507470"/>
    </source>
</evidence>
<feature type="repeat" description="ANK" evidence="1">
    <location>
        <begin position="463"/>
        <end position="496"/>
    </location>
</feature>
<evidence type="ECO:0000256" key="2">
    <source>
        <dbReference type="SAM" id="Coils"/>
    </source>
</evidence>
<keyword evidence="1" id="KW-0040">ANK repeat</keyword>
<evidence type="ECO:0000313" key="4">
    <source>
        <dbReference type="EMBL" id="CAC5370264.1"/>
    </source>
</evidence>
<keyword evidence="5" id="KW-1185">Reference proteome</keyword>
<organism evidence="4 5">
    <name type="scientific">Mytilus coruscus</name>
    <name type="common">Sea mussel</name>
    <dbReference type="NCBI Taxonomy" id="42192"/>
    <lineage>
        <taxon>Eukaryota</taxon>
        <taxon>Metazoa</taxon>
        <taxon>Spiralia</taxon>
        <taxon>Lophotrochozoa</taxon>
        <taxon>Mollusca</taxon>
        <taxon>Bivalvia</taxon>
        <taxon>Autobranchia</taxon>
        <taxon>Pteriomorphia</taxon>
        <taxon>Mytilida</taxon>
        <taxon>Mytiloidea</taxon>
        <taxon>Mytilidae</taxon>
        <taxon>Mytilinae</taxon>
        <taxon>Mytilus</taxon>
    </lineage>
</organism>
<protein>
    <submittedName>
        <fullName evidence="4">Uncharacterized protein</fullName>
    </submittedName>
</protein>
<keyword evidence="2" id="KW-0175">Coiled coil</keyword>
<dbReference type="InterPro" id="IPR002110">
    <property type="entry name" value="Ankyrin_rpt"/>
</dbReference>
<dbReference type="EMBL" id="CACVKT020001665">
    <property type="protein sequence ID" value="CAC5370264.1"/>
    <property type="molecule type" value="Genomic_DNA"/>
</dbReference>
<dbReference type="Gene3D" id="1.25.40.20">
    <property type="entry name" value="Ankyrin repeat-containing domain"/>
    <property type="match status" value="1"/>
</dbReference>
<dbReference type="OrthoDB" id="6119425at2759"/>
<name>A0A6J8AN14_MYTCO</name>
<reference evidence="4 5" key="1">
    <citation type="submission" date="2020-06" db="EMBL/GenBank/DDBJ databases">
        <authorList>
            <person name="Li R."/>
            <person name="Bekaert M."/>
        </authorList>
    </citation>
    <scope>NUCLEOTIDE SEQUENCE [LARGE SCALE GENOMIC DNA]</scope>
    <source>
        <strain evidence="5">wild</strain>
    </source>
</reference>
<evidence type="ECO:0000256" key="1">
    <source>
        <dbReference type="PROSITE-ProRule" id="PRU00023"/>
    </source>
</evidence>
<proteinExistence type="predicted"/>
<gene>
    <name evidence="4" type="ORF">MCOR_9176</name>
</gene>
<feature type="coiled-coil region" evidence="2">
    <location>
        <begin position="109"/>
        <end position="136"/>
    </location>
</feature>
<sequence length="622" mass="69487">MMIKIVVLGMLAACAMAQFPMMGMGGFGGLDLKNIESMIPEGTFDMIKNMKPEDIKEAMKNMPPGMADMIKGMGISEDQIKDAIKNMPEDMDIAAMIDQAKDKMGDLVDQSKEEMKNQMSNELSQIKEEKRKELEEAGIDLSGGVTGLMSQMLPEITEMFGDKLKAEGIDTELRRQMREFAGAEEDDTEEQVKEKFMKGFLEEMKQNGFEIKSDDTAEGFQELKTQIVAELKDMGFEIEDEDVSNLPEMLKKMMKSGKFNPQQLMGMVAPMMQGPPMMGPMGPPMMRPPMMQGPPMEMRPGMNLNLDIDINQRPQTPVVTPGYVQGAEDALLHAFGDDSDVVRHVMAVKFGAETGTVMEGDLHEILRDLMHYTKYPNSLLKSESEECRAVYFLIYFATPQIMANYPINVYTNVFRDDIVKLHQQIDDLGQTGQWSDLIELLENSEDLVNSSRLQVKGDNKGPTWYTPLHYAADLGAPENIFKDLIRLGASKCMKNAEGQTAYDIAKSKGLDKVILDLLMIPEKIKQNAAAIEKMEKGLHEVINGRVKDLIKGNGQALPQLSLLFEHGSFYYPVPGMYGGFNVCEHEDGIQADSWVRVCGGSEQNHVVNREGKITLLPNDNPI</sequence>
<keyword evidence="3" id="KW-0732">Signal</keyword>
<evidence type="ECO:0000256" key="3">
    <source>
        <dbReference type="SAM" id="SignalP"/>
    </source>
</evidence>
<dbReference type="InterPro" id="IPR036770">
    <property type="entry name" value="Ankyrin_rpt-contain_sf"/>
</dbReference>
<dbReference type="PROSITE" id="PS50297">
    <property type="entry name" value="ANK_REP_REGION"/>
    <property type="match status" value="1"/>
</dbReference>
<accession>A0A6J8AN14</accession>
<dbReference type="PROSITE" id="PS50088">
    <property type="entry name" value="ANK_REPEAT"/>
    <property type="match status" value="1"/>
</dbReference>
<feature type="chain" id="PRO_5026867108" evidence="3">
    <location>
        <begin position="18"/>
        <end position="622"/>
    </location>
</feature>
<dbReference type="Proteomes" id="UP000507470">
    <property type="component" value="Unassembled WGS sequence"/>
</dbReference>
<dbReference type="AlphaFoldDB" id="A0A6J8AN14"/>
<feature type="signal peptide" evidence="3">
    <location>
        <begin position="1"/>
        <end position="17"/>
    </location>
</feature>